<gene>
    <name evidence="1" type="ORF">AKJ31_14235</name>
</gene>
<dbReference type="STRING" id="171383.AKJ31_14235"/>
<protein>
    <submittedName>
        <fullName evidence="1">Uncharacterized protein</fullName>
    </submittedName>
</protein>
<dbReference type="PATRIC" id="fig|171383.3.peg.2908"/>
<evidence type="ECO:0000313" key="1">
    <source>
        <dbReference type="EMBL" id="KOO06863.1"/>
    </source>
</evidence>
<dbReference type="AlphaFoldDB" id="A0A0M0HZ02"/>
<accession>A0A0M0HZ02</accession>
<comment type="caution">
    <text evidence="1">The sequence shown here is derived from an EMBL/GenBank/DDBJ whole genome shotgun (WGS) entry which is preliminary data.</text>
</comment>
<organism evidence="1 2">
    <name type="scientific">Vibrio hepatarius</name>
    <dbReference type="NCBI Taxonomy" id="171383"/>
    <lineage>
        <taxon>Bacteria</taxon>
        <taxon>Pseudomonadati</taxon>
        <taxon>Pseudomonadota</taxon>
        <taxon>Gammaproteobacteria</taxon>
        <taxon>Vibrionales</taxon>
        <taxon>Vibrionaceae</taxon>
        <taxon>Vibrio</taxon>
        <taxon>Vibrio oreintalis group</taxon>
    </lineage>
</organism>
<dbReference type="Proteomes" id="UP000037530">
    <property type="component" value="Unassembled WGS sequence"/>
</dbReference>
<evidence type="ECO:0000313" key="2">
    <source>
        <dbReference type="Proteomes" id="UP000037530"/>
    </source>
</evidence>
<sequence length="189" mass="21087">MNELIVAGSTEPVNWCYLNKIGLLQMTSATTPLYDFTQYITDSHNPRYITSIHGSLPTMFAKQFIEKVIDSNWCISPLFCGCFDTKERALAFVDQVTDSPLILAIPTIDYSNVIALSVSHNGDQWVLTDYENDSTAYTTFESLDQLPFAAHSFGSICAGEEWDELAQFKPKTSLNDSPRHVVVMKATVA</sequence>
<reference evidence="2" key="1">
    <citation type="submission" date="2015-08" db="EMBL/GenBank/DDBJ databases">
        <title>Vibrio galatheae sp. nov., a novel member of the Vibrionaceae family isolated from the Solomon Islands.</title>
        <authorList>
            <person name="Giubergia S."/>
            <person name="Machado H."/>
            <person name="Mateiu R.V."/>
            <person name="Gram L."/>
        </authorList>
    </citation>
    <scope>NUCLEOTIDE SEQUENCE [LARGE SCALE GENOMIC DNA]</scope>
    <source>
        <strain evidence="2">DSM 19134</strain>
    </source>
</reference>
<dbReference type="EMBL" id="LHPI01000013">
    <property type="protein sequence ID" value="KOO06863.1"/>
    <property type="molecule type" value="Genomic_DNA"/>
</dbReference>
<keyword evidence="2" id="KW-1185">Reference proteome</keyword>
<name>A0A0M0HZ02_9VIBR</name>
<proteinExistence type="predicted"/>